<keyword evidence="6 7" id="KW-0472">Membrane</keyword>
<keyword evidence="5 7" id="KW-1133">Transmembrane helix</keyword>
<dbReference type="RefSeq" id="WP_092544096.1">
    <property type="nucleotide sequence ID" value="NZ_FOKV01000008.1"/>
</dbReference>
<evidence type="ECO:0000313" key="9">
    <source>
        <dbReference type="EMBL" id="SFC74623.1"/>
    </source>
</evidence>
<feature type="transmembrane region" description="Helical" evidence="7">
    <location>
        <begin position="48"/>
        <end position="68"/>
    </location>
</feature>
<proteinExistence type="inferred from homology"/>
<dbReference type="EMBL" id="FOKV01000008">
    <property type="protein sequence ID" value="SFC74623.1"/>
    <property type="molecule type" value="Genomic_DNA"/>
</dbReference>
<evidence type="ECO:0000256" key="4">
    <source>
        <dbReference type="ARBA" id="ARBA00022692"/>
    </source>
</evidence>
<dbReference type="InterPro" id="IPR017475">
    <property type="entry name" value="EPS_sugar_tfrase"/>
</dbReference>
<protein>
    <submittedName>
        <fullName evidence="9">Exopolysaccharide biosynthesis polyprenyl glycosylphosphotransferase</fullName>
    </submittedName>
</protein>
<feature type="transmembrane region" description="Helical" evidence="7">
    <location>
        <begin position="112"/>
        <end position="133"/>
    </location>
</feature>
<evidence type="ECO:0000259" key="8">
    <source>
        <dbReference type="Pfam" id="PF02397"/>
    </source>
</evidence>
<dbReference type="Proteomes" id="UP000199438">
    <property type="component" value="Unassembled WGS sequence"/>
</dbReference>
<keyword evidence="4 7" id="KW-0812">Transmembrane</keyword>
<evidence type="ECO:0000313" key="10">
    <source>
        <dbReference type="Proteomes" id="UP000199438"/>
    </source>
</evidence>
<dbReference type="PANTHER" id="PTHR30576">
    <property type="entry name" value="COLANIC BIOSYNTHESIS UDP-GLUCOSE LIPID CARRIER TRANSFERASE"/>
    <property type="match status" value="1"/>
</dbReference>
<feature type="transmembrane region" description="Helical" evidence="7">
    <location>
        <begin position="80"/>
        <end position="100"/>
    </location>
</feature>
<evidence type="ECO:0000256" key="3">
    <source>
        <dbReference type="ARBA" id="ARBA00022679"/>
    </source>
</evidence>
<dbReference type="STRING" id="1334022.SAMN04487907_10882"/>
<dbReference type="GO" id="GO:0016020">
    <property type="term" value="C:membrane"/>
    <property type="evidence" value="ECO:0007669"/>
    <property type="project" value="UniProtKB-SubCell"/>
</dbReference>
<dbReference type="OrthoDB" id="9808602at2"/>
<evidence type="ECO:0000256" key="6">
    <source>
        <dbReference type="ARBA" id="ARBA00023136"/>
    </source>
</evidence>
<keyword evidence="3 9" id="KW-0808">Transferase</keyword>
<dbReference type="Pfam" id="PF02397">
    <property type="entry name" value="Bac_transf"/>
    <property type="match status" value="1"/>
</dbReference>
<feature type="transmembrane region" description="Helical" evidence="7">
    <location>
        <begin position="20"/>
        <end position="42"/>
    </location>
</feature>
<gene>
    <name evidence="9" type="ORF">SAMN04487907_10882</name>
</gene>
<organism evidence="9 10">
    <name type="scientific">Zunongwangia mangrovi</name>
    <dbReference type="NCBI Taxonomy" id="1334022"/>
    <lineage>
        <taxon>Bacteria</taxon>
        <taxon>Pseudomonadati</taxon>
        <taxon>Bacteroidota</taxon>
        <taxon>Flavobacteriia</taxon>
        <taxon>Flavobacteriales</taxon>
        <taxon>Flavobacteriaceae</taxon>
        <taxon>Zunongwangia</taxon>
    </lineage>
</organism>
<accession>A0A1I1LWC1</accession>
<evidence type="ECO:0000256" key="7">
    <source>
        <dbReference type="SAM" id="Phobius"/>
    </source>
</evidence>
<sequence>MADKPLLHFEISERKVLLRILDVLFVLAALFLLGTFTNFSYFRITADFWYWTILFVAYLKLFAHVFELYDLQKASKFDSVLKNVLLTSSITVLFFMLTPVLSPSLPNNRFQILYFFLTITITLLVWRAAYIYLIASPRFNKKVIVVGDSFDIQLIYDAFVKADPNYEIVGFINTDGQIKVKNKNLIQFEVRDLRKAVKEYHIKEIVVASGYKKGLMLPLYNELSFLLNQGFPIKDYMQVYEDITARIPVQNVDHDFYRYFPFSRSNQNKFYLFGLRLFDVVFSILGLCVGLILTPFILIGNIIGNRGSLFYTQERIGQNGKTFKIVKFRTMIKDAEAAGPRYAEKNDYRTTPFGKFMRKARIDEIPQFINLLKGEMSLIGPRPERPVFVQELSHSIPFYNIRHVIKPGLTGWAQVKGDYSGEEAGALEKLQYDLFYIKHRGLFLDLNIILKTLSTVLSMRGQ</sequence>
<feature type="transmembrane region" description="Helical" evidence="7">
    <location>
        <begin position="270"/>
        <end position="298"/>
    </location>
</feature>
<comment type="similarity">
    <text evidence="2">Belongs to the bacterial sugar transferase family.</text>
</comment>
<evidence type="ECO:0000256" key="2">
    <source>
        <dbReference type="ARBA" id="ARBA00006464"/>
    </source>
</evidence>
<evidence type="ECO:0000256" key="1">
    <source>
        <dbReference type="ARBA" id="ARBA00004141"/>
    </source>
</evidence>
<dbReference type="GO" id="GO:0016780">
    <property type="term" value="F:phosphotransferase activity, for other substituted phosphate groups"/>
    <property type="evidence" value="ECO:0007669"/>
    <property type="project" value="TreeGrafter"/>
</dbReference>
<name>A0A1I1LWC1_9FLAO</name>
<dbReference type="NCBIfam" id="TIGR03025">
    <property type="entry name" value="EPS_sugtrans"/>
    <property type="match status" value="1"/>
</dbReference>
<comment type="subcellular location">
    <subcellularLocation>
        <location evidence="1">Membrane</location>
        <topology evidence="1">Multi-pass membrane protein</topology>
    </subcellularLocation>
</comment>
<dbReference type="PANTHER" id="PTHR30576:SF0">
    <property type="entry name" value="UNDECAPRENYL-PHOSPHATE N-ACETYLGALACTOSAMINYL 1-PHOSPHATE TRANSFERASE-RELATED"/>
    <property type="match status" value="1"/>
</dbReference>
<feature type="domain" description="Bacterial sugar transferase" evidence="8">
    <location>
        <begin position="276"/>
        <end position="457"/>
    </location>
</feature>
<dbReference type="AlphaFoldDB" id="A0A1I1LWC1"/>
<dbReference type="Gene3D" id="3.40.50.720">
    <property type="entry name" value="NAD(P)-binding Rossmann-like Domain"/>
    <property type="match status" value="1"/>
</dbReference>
<reference evidence="10" key="1">
    <citation type="submission" date="2016-10" db="EMBL/GenBank/DDBJ databases">
        <authorList>
            <person name="Varghese N."/>
            <person name="Submissions S."/>
        </authorList>
    </citation>
    <scope>NUCLEOTIDE SEQUENCE [LARGE SCALE GENOMIC DNA]</scope>
    <source>
        <strain evidence="10">DSM 24499</strain>
    </source>
</reference>
<evidence type="ECO:0000256" key="5">
    <source>
        <dbReference type="ARBA" id="ARBA00022989"/>
    </source>
</evidence>
<dbReference type="InterPro" id="IPR003362">
    <property type="entry name" value="Bact_transf"/>
</dbReference>
<keyword evidence="10" id="KW-1185">Reference proteome</keyword>